<evidence type="ECO:0000313" key="7">
    <source>
        <dbReference type="Proteomes" id="UP000219452"/>
    </source>
</evidence>
<keyword evidence="5" id="KW-0812">Transmembrane</keyword>
<dbReference type="InterPro" id="IPR036127">
    <property type="entry name" value="CcmE-like_sf"/>
</dbReference>
<feature type="transmembrane region" description="Helical" evidence="5">
    <location>
        <begin position="20"/>
        <end position="43"/>
    </location>
</feature>
<evidence type="ECO:0000256" key="3">
    <source>
        <dbReference type="ARBA" id="ARBA00022748"/>
    </source>
</evidence>
<keyword evidence="2" id="KW-0479">Metal-binding</keyword>
<keyword evidence="4 5" id="KW-0472">Membrane</keyword>
<dbReference type="EMBL" id="OCNH01000001">
    <property type="protein sequence ID" value="SOD80383.1"/>
    <property type="molecule type" value="Genomic_DNA"/>
</dbReference>
<gene>
    <name evidence="6" type="ORF">SAMN06269250_1375</name>
</gene>
<accession>A0A286FB04</accession>
<sequence>MPESIPPANQLTKMKISHIIGIIIIAVAIGVIASTAGDASVYTTFTKAEQMKKDGDDKMIHVVGKVQKDAQGRITDMLYNPAIDPNHFEFTLIDNENRAQKVVFNSPKPQDFERSEQIVIIGAMQDDHFQCNKILLKCPSKYQDGKLETTEHEAKTAQL</sequence>
<dbReference type="AlphaFoldDB" id="A0A286FB04"/>
<dbReference type="GO" id="GO:0017003">
    <property type="term" value="P:protein-heme linkage"/>
    <property type="evidence" value="ECO:0007669"/>
    <property type="project" value="InterPro"/>
</dbReference>
<dbReference type="Proteomes" id="UP000219452">
    <property type="component" value="Unassembled WGS sequence"/>
</dbReference>
<comment type="subcellular location">
    <subcellularLocation>
        <location evidence="1">Membrane</location>
    </subcellularLocation>
</comment>
<dbReference type="Pfam" id="PF03100">
    <property type="entry name" value="CcmE"/>
    <property type="match status" value="1"/>
</dbReference>
<dbReference type="GO" id="GO:0020037">
    <property type="term" value="F:heme binding"/>
    <property type="evidence" value="ECO:0007669"/>
    <property type="project" value="InterPro"/>
</dbReference>
<dbReference type="InterPro" id="IPR004329">
    <property type="entry name" value="CcmE"/>
</dbReference>
<dbReference type="GO" id="GO:0017004">
    <property type="term" value="P:cytochrome complex assembly"/>
    <property type="evidence" value="ECO:0007669"/>
    <property type="project" value="UniProtKB-KW"/>
</dbReference>
<keyword evidence="5" id="KW-1133">Transmembrane helix</keyword>
<dbReference type="GO" id="GO:0005886">
    <property type="term" value="C:plasma membrane"/>
    <property type="evidence" value="ECO:0007669"/>
    <property type="project" value="InterPro"/>
</dbReference>
<evidence type="ECO:0000256" key="1">
    <source>
        <dbReference type="ARBA" id="ARBA00004370"/>
    </source>
</evidence>
<evidence type="ECO:0000256" key="5">
    <source>
        <dbReference type="SAM" id="Phobius"/>
    </source>
</evidence>
<dbReference type="InterPro" id="IPR012340">
    <property type="entry name" value="NA-bd_OB-fold"/>
</dbReference>
<keyword evidence="2" id="KW-0349">Heme</keyword>
<keyword evidence="3" id="KW-0201">Cytochrome c-type biogenesis</keyword>
<keyword evidence="2" id="KW-0408">Iron</keyword>
<dbReference type="SUPFAM" id="SSF82093">
    <property type="entry name" value="Heme chaperone CcmE"/>
    <property type="match status" value="1"/>
</dbReference>
<protein>
    <submittedName>
        <fullName evidence="6">Cytochrome c-type biogenesis protein CcmE</fullName>
    </submittedName>
</protein>
<dbReference type="Gene3D" id="2.40.50.140">
    <property type="entry name" value="Nucleic acid-binding proteins"/>
    <property type="match status" value="1"/>
</dbReference>
<keyword evidence="7" id="KW-1185">Reference proteome</keyword>
<proteinExistence type="predicted"/>
<organism evidence="6 7">
    <name type="scientific">Spirosoma fluviale</name>
    <dbReference type="NCBI Taxonomy" id="1597977"/>
    <lineage>
        <taxon>Bacteria</taxon>
        <taxon>Pseudomonadati</taxon>
        <taxon>Bacteroidota</taxon>
        <taxon>Cytophagia</taxon>
        <taxon>Cytophagales</taxon>
        <taxon>Cytophagaceae</taxon>
        <taxon>Spirosoma</taxon>
    </lineage>
</organism>
<reference evidence="7" key="1">
    <citation type="submission" date="2017-09" db="EMBL/GenBank/DDBJ databases">
        <authorList>
            <person name="Varghese N."/>
            <person name="Submissions S."/>
        </authorList>
    </citation>
    <scope>NUCLEOTIDE SEQUENCE [LARGE SCALE GENOMIC DNA]</scope>
    <source>
        <strain evidence="7">DSM 29961</strain>
    </source>
</reference>
<evidence type="ECO:0000313" key="6">
    <source>
        <dbReference type="EMBL" id="SOD80383.1"/>
    </source>
</evidence>
<evidence type="ECO:0000256" key="2">
    <source>
        <dbReference type="ARBA" id="ARBA00022617"/>
    </source>
</evidence>
<name>A0A286FB04_9BACT</name>
<evidence type="ECO:0000256" key="4">
    <source>
        <dbReference type="ARBA" id="ARBA00023136"/>
    </source>
</evidence>